<accession>A0A8J3VG15</accession>
<dbReference type="Gene3D" id="3.30.200.20">
    <property type="entry name" value="Phosphorylase Kinase, domain 1"/>
    <property type="match status" value="1"/>
</dbReference>
<dbReference type="InterPro" id="IPR051678">
    <property type="entry name" value="AGP_Transferase"/>
</dbReference>
<evidence type="ECO:0000256" key="3">
    <source>
        <dbReference type="ARBA" id="ARBA00022741"/>
    </source>
</evidence>
<protein>
    <submittedName>
        <fullName evidence="11">Putative phosphotransferase</fullName>
    </submittedName>
</protein>
<evidence type="ECO:0000256" key="6">
    <source>
        <dbReference type="ARBA" id="ARBA00023251"/>
    </source>
</evidence>
<keyword evidence="12" id="KW-1185">Reference proteome</keyword>
<keyword evidence="3 7" id="KW-0547">Nucleotide-binding</keyword>
<dbReference type="GO" id="GO:0016773">
    <property type="term" value="F:phosphotransferase activity, alcohol group as acceptor"/>
    <property type="evidence" value="ECO:0007669"/>
    <property type="project" value="InterPro"/>
</dbReference>
<evidence type="ECO:0000256" key="2">
    <source>
        <dbReference type="ARBA" id="ARBA00022679"/>
    </source>
</evidence>
<evidence type="ECO:0000256" key="9">
    <source>
        <dbReference type="PIRSR" id="PIRSR000706-2"/>
    </source>
</evidence>
<dbReference type="PANTHER" id="PTHR21310">
    <property type="entry name" value="AMINOGLYCOSIDE PHOSPHOTRANSFERASE-RELATED-RELATED"/>
    <property type="match status" value="1"/>
</dbReference>
<feature type="binding site" evidence="9">
    <location>
        <position position="189"/>
    </location>
    <ligand>
        <name>Mg(2+)</name>
        <dbReference type="ChEBI" id="CHEBI:18420"/>
    </ligand>
</feature>
<dbReference type="PANTHER" id="PTHR21310:SF41">
    <property type="entry name" value="3'-PHOSPHOTRANSFERASE, PUTATIVE-RELATED"/>
    <property type="match status" value="1"/>
</dbReference>
<evidence type="ECO:0000259" key="10">
    <source>
        <dbReference type="Pfam" id="PF01636"/>
    </source>
</evidence>
<keyword evidence="9" id="KW-0479">Metal-binding</keyword>
<comment type="caution">
    <text evidence="11">The sequence shown here is derived from an EMBL/GenBank/DDBJ whole genome shotgun (WGS) entry which is preliminary data.</text>
</comment>
<evidence type="ECO:0000256" key="8">
    <source>
        <dbReference type="PIRSR" id="PIRSR000706-1"/>
    </source>
</evidence>
<evidence type="ECO:0000256" key="5">
    <source>
        <dbReference type="ARBA" id="ARBA00022840"/>
    </source>
</evidence>
<comment type="similarity">
    <text evidence="1 7">Belongs to the aminoglycoside phosphotransferase family.</text>
</comment>
<dbReference type="CDD" id="cd05150">
    <property type="entry name" value="APH"/>
    <property type="match status" value="1"/>
</dbReference>
<sequence length="257" mass="28433">MRKLPFDLTDRFADWRHHVVWSFDSDAPTYLFERAGQRRYVKVGPAGRSIPDEAQRLRWAAAWLPVPEVVEYGSDGDSDWLMTLPLPGVDATAHAWATEDPRRLVIALAEGLRAFHEAVPVSECPFDFTAPTALAQARARVAAGLVDPARDFHPEHAGLTAEAAVQRLLATAPPLGREVVCHGDYCLPNVFLAEGRVSGYLDLGRVAIADPWWDLAVGSWSCEWNLGTGFGALFLSGYGASIDEERLAWYRLLYDLS</sequence>
<feature type="active site" description="Proton acceptor" evidence="8">
    <location>
        <position position="184"/>
    </location>
</feature>
<keyword evidence="9" id="KW-0460">Magnesium</keyword>
<dbReference type="AlphaFoldDB" id="A0A8J3VG15"/>
<dbReference type="Proteomes" id="UP000612899">
    <property type="component" value="Unassembled WGS sequence"/>
</dbReference>
<keyword evidence="2 7" id="KW-0808">Transferase</keyword>
<feature type="domain" description="Aminoglycoside phosphotransferase" evidence="10">
    <location>
        <begin position="25"/>
        <end position="250"/>
    </location>
</feature>
<dbReference type="GO" id="GO:0016301">
    <property type="term" value="F:kinase activity"/>
    <property type="evidence" value="ECO:0007669"/>
    <property type="project" value="UniProtKB-KW"/>
</dbReference>
<dbReference type="Gene3D" id="3.90.1200.10">
    <property type="match status" value="1"/>
</dbReference>
<name>A0A8J3VG15_9ACTN</name>
<dbReference type="GO" id="GO:0046677">
    <property type="term" value="P:response to antibiotic"/>
    <property type="evidence" value="ECO:0007669"/>
    <property type="project" value="UniProtKB-KW"/>
</dbReference>
<gene>
    <name evidence="11" type="ORF">Rhe02_30720</name>
</gene>
<evidence type="ECO:0000313" key="11">
    <source>
        <dbReference type="EMBL" id="GIH05005.1"/>
    </source>
</evidence>
<dbReference type="Pfam" id="PF01636">
    <property type="entry name" value="APH"/>
    <property type="match status" value="1"/>
</dbReference>
<evidence type="ECO:0000256" key="4">
    <source>
        <dbReference type="ARBA" id="ARBA00022777"/>
    </source>
</evidence>
<dbReference type="GO" id="GO:0005524">
    <property type="term" value="F:ATP binding"/>
    <property type="evidence" value="ECO:0007669"/>
    <property type="project" value="UniProtKB-KW"/>
</dbReference>
<dbReference type="InterPro" id="IPR002575">
    <property type="entry name" value="Aminoglycoside_PTrfase"/>
</dbReference>
<keyword evidence="4 7" id="KW-0418">Kinase</keyword>
<dbReference type="NCBIfam" id="NF033068">
    <property type="entry name" value="APH_3p"/>
    <property type="match status" value="1"/>
</dbReference>
<keyword evidence="6 7" id="KW-0046">Antibiotic resistance</keyword>
<dbReference type="EMBL" id="BONY01000016">
    <property type="protein sequence ID" value="GIH05005.1"/>
    <property type="molecule type" value="Genomic_DNA"/>
</dbReference>
<proteinExistence type="inferred from homology"/>
<dbReference type="SUPFAM" id="SSF56112">
    <property type="entry name" value="Protein kinase-like (PK-like)"/>
    <property type="match status" value="1"/>
</dbReference>
<dbReference type="InterPro" id="IPR024165">
    <property type="entry name" value="Kan/Strep_kinase"/>
</dbReference>
<feature type="binding site" evidence="9">
    <location>
        <position position="202"/>
    </location>
    <ligand>
        <name>Mg(2+)</name>
        <dbReference type="ChEBI" id="CHEBI:18420"/>
    </ligand>
</feature>
<dbReference type="PIRSF" id="PIRSF000706">
    <property type="entry name" value="Kanamycin_kin"/>
    <property type="match status" value="1"/>
</dbReference>
<evidence type="ECO:0000256" key="1">
    <source>
        <dbReference type="ARBA" id="ARBA00006219"/>
    </source>
</evidence>
<dbReference type="InterPro" id="IPR011009">
    <property type="entry name" value="Kinase-like_dom_sf"/>
</dbReference>
<evidence type="ECO:0000256" key="7">
    <source>
        <dbReference type="PIRNR" id="PIRNR000706"/>
    </source>
</evidence>
<evidence type="ECO:0000313" key="12">
    <source>
        <dbReference type="Proteomes" id="UP000612899"/>
    </source>
</evidence>
<dbReference type="GO" id="GO:0046872">
    <property type="term" value="F:metal ion binding"/>
    <property type="evidence" value="ECO:0007669"/>
    <property type="project" value="UniProtKB-KW"/>
</dbReference>
<dbReference type="RefSeq" id="WP_203908877.1">
    <property type="nucleotide sequence ID" value="NZ_BONY01000016.1"/>
</dbReference>
<keyword evidence="5 7" id="KW-0067">ATP-binding</keyword>
<reference evidence="11" key="1">
    <citation type="submission" date="2021-01" db="EMBL/GenBank/DDBJ databases">
        <title>Whole genome shotgun sequence of Rhizocola hellebori NBRC 109834.</title>
        <authorList>
            <person name="Komaki H."/>
            <person name="Tamura T."/>
        </authorList>
    </citation>
    <scope>NUCLEOTIDE SEQUENCE</scope>
    <source>
        <strain evidence="11">NBRC 109834</strain>
    </source>
</reference>
<organism evidence="11 12">
    <name type="scientific">Rhizocola hellebori</name>
    <dbReference type="NCBI Taxonomy" id="1392758"/>
    <lineage>
        <taxon>Bacteria</taxon>
        <taxon>Bacillati</taxon>
        <taxon>Actinomycetota</taxon>
        <taxon>Actinomycetes</taxon>
        <taxon>Micromonosporales</taxon>
        <taxon>Micromonosporaceae</taxon>
        <taxon>Rhizocola</taxon>
    </lineage>
</organism>